<accession>A0A1A7NW42</accession>
<dbReference type="AlphaFoldDB" id="A0A1A7NW42"/>
<keyword evidence="4" id="KW-1185">Reference proteome</keyword>
<dbReference type="Pfam" id="PF10020">
    <property type="entry name" value="DUF2262"/>
    <property type="match status" value="1"/>
</dbReference>
<proteinExistence type="predicted"/>
<feature type="domain" description="DUF7021" evidence="2">
    <location>
        <begin position="5"/>
        <end position="113"/>
    </location>
</feature>
<dbReference type="EMBL" id="JTJL01000025">
    <property type="protein sequence ID" value="OBW94427.1"/>
    <property type="molecule type" value="Genomic_DNA"/>
</dbReference>
<evidence type="ECO:0000313" key="3">
    <source>
        <dbReference type="EMBL" id="OBW94427.1"/>
    </source>
</evidence>
<evidence type="ECO:0000313" key="4">
    <source>
        <dbReference type="Proteomes" id="UP000092649"/>
    </source>
</evidence>
<feature type="domain" description="DUF2262" evidence="1">
    <location>
        <begin position="122"/>
        <end position="262"/>
    </location>
</feature>
<organism evidence="3 4">
    <name type="scientific">Gallibacterium salpingitidis</name>
    <dbReference type="NCBI Taxonomy" id="505341"/>
    <lineage>
        <taxon>Bacteria</taxon>
        <taxon>Pseudomonadati</taxon>
        <taxon>Pseudomonadota</taxon>
        <taxon>Gammaproteobacteria</taxon>
        <taxon>Pasteurellales</taxon>
        <taxon>Pasteurellaceae</taxon>
        <taxon>Gallibacterium</taxon>
    </lineage>
</organism>
<dbReference type="Pfam" id="PF22886">
    <property type="entry name" value="DUF7021"/>
    <property type="match status" value="1"/>
</dbReference>
<dbReference type="OrthoDB" id="1151029at2"/>
<evidence type="ECO:0000259" key="2">
    <source>
        <dbReference type="Pfam" id="PF22886"/>
    </source>
</evidence>
<dbReference type="RefSeq" id="WP_066107441.1">
    <property type="nucleotide sequence ID" value="NZ_JTJL01000025.1"/>
</dbReference>
<dbReference type="InterPro" id="IPR054286">
    <property type="entry name" value="DUF7021"/>
</dbReference>
<comment type="caution">
    <text evidence="3">The sequence shown here is derived from an EMBL/GenBank/DDBJ whole genome shotgun (WGS) entry which is preliminary data.</text>
</comment>
<reference evidence="3 4" key="1">
    <citation type="submission" date="2014-11" db="EMBL/GenBank/DDBJ databases">
        <title>Pan-genome of Gallibacterium spp.</title>
        <authorList>
            <person name="Kudirkiene E."/>
            <person name="Bojesen A.M."/>
        </authorList>
    </citation>
    <scope>NUCLEOTIDE SEQUENCE [LARGE SCALE GENOMIC DNA]</scope>
    <source>
        <strain evidence="3 4">F150</strain>
    </source>
</reference>
<gene>
    <name evidence="3" type="ORF">QS62_06090</name>
</gene>
<protein>
    <submittedName>
        <fullName evidence="3">Uncharacterized protein</fullName>
    </submittedName>
</protein>
<name>A0A1A7NW42_9PAST</name>
<dbReference type="InterPro" id="IPR019260">
    <property type="entry name" value="DUF2262"/>
</dbReference>
<dbReference type="Proteomes" id="UP000092649">
    <property type="component" value="Unassembled WGS sequence"/>
</dbReference>
<evidence type="ECO:0000259" key="1">
    <source>
        <dbReference type="Pfam" id="PF10020"/>
    </source>
</evidence>
<sequence>MTSYYKDDYYTDVKEVYILVEDDSGLRIEHKKPIKVCTTLAHIDPYTGKLSDKLFNVAWYPKNEDEKYKRFFYDETIYKIKVAMNEADKHGASLLEILEVNAKNQLLEDFLAELKKPVIIQDDILGEITLDKHDETFTGSVDWLGTKLLLTLEVEVDYKASWTRARKAAAQIVENQKDFDSLWKNACVEYVLPYIKKWCEENKELKAENYTKEKLLASLELADLVVYPSGTYLASYADSDLFQEHAIEVHGSLKKGIKSVEI</sequence>